<dbReference type="PANTHER" id="PTHR11695:SF294">
    <property type="entry name" value="RETICULON-4-INTERACTING PROTEIN 1, MITOCHONDRIAL"/>
    <property type="match status" value="1"/>
</dbReference>
<evidence type="ECO:0000313" key="2">
    <source>
        <dbReference type="EMBL" id="AKK00920.1"/>
    </source>
</evidence>
<dbReference type="Gene3D" id="3.40.50.720">
    <property type="entry name" value="NAD(P)-binding Rossmann-like Domain"/>
    <property type="match status" value="1"/>
</dbReference>
<dbReference type="SUPFAM" id="SSF50129">
    <property type="entry name" value="GroES-like"/>
    <property type="match status" value="1"/>
</dbReference>
<gene>
    <name evidence="2" type="ORF">VM99_23660</name>
</gene>
<reference evidence="3" key="2">
    <citation type="submission" date="2015-03" db="EMBL/GenBank/DDBJ databases">
        <authorList>
            <person name="Deng P."/>
            <person name="Lu S."/>
        </authorList>
    </citation>
    <scope>NUCLEOTIDE SEQUENCE [LARGE SCALE GENOMIC DNA]</scope>
    <source>
        <strain evidence="3">UFB2</strain>
    </source>
</reference>
<dbReference type="SUPFAM" id="SSF51735">
    <property type="entry name" value="NAD(P)-binding Rossmann-fold domains"/>
    <property type="match status" value="1"/>
</dbReference>
<accession>A0A0G3GK30</accession>
<dbReference type="SMART" id="SM00829">
    <property type="entry name" value="PKS_ER"/>
    <property type="match status" value="1"/>
</dbReference>
<dbReference type="InterPro" id="IPR013154">
    <property type="entry name" value="ADH-like_N"/>
</dbReference>
<dbReference type="PATRIC" id="fig|587753.11.peg.4853"/>
<dbReference type="InterPro" id="IPR020843">
    <property type="entry name" value="ER"/>
</dbReference>
<dbReference type="CDD" id="cd05289">
    <property type="entry name" value="MDR_like_2"/>
    <property type="match status" value="1"/>
</dbReference>
<name>A0A0G3GK30_9PSED</name>
<sequence>MKRVQFGRYGGPEEMSFADYTLPPLAPQRVRVRVKAAALNPLDWKVRRGDMKLVSGWKFPQGMGSDFAGVVEQIGAQVSGFQVGDEVFGTTEISRQGAFAEVIDANAKLVVRKPASLSFSEAACLPIPATTAWAAILGIADAGPGSRIFIHGCSGAVGSCAVQLALAHGAQVSGACGAASLAAVKAAGVNPALTYSDKASFAAEGLYDAVFDTLGTLTLDDGLKLLKPKGRFIDINPTPGRVLRGLVSGRYRMTFSTSGYKNLEDIARLSAEGTLHGCIGLEAPFADALSVIKAAEQGHRRLGRIVLLM</sequence>
<proteinExistence type="predicted"/>
<evidence type="ECO:0000259" key="1">
    <source>
        <dbReference type="SMART" id="SM00829"/>
    </source>
</evidence>
<feature type="domain" description="Enoyl reductase (ER)" evidence="1">
    <location>
        <begin position="10"/>
        <end position="307"/>
    </location>
</feature>
<dbReference type="Pfam" id="PF08240">
    <property type="entry name" value="ADH_N"/>
    <property type="match status" value="1"/>
</dbReference>
<evidence type="ECO:0000313" key="3">
    <source>
        <dbReference type="Proteomes" id="UP000035212"/>
    </source>
</evidence>
<dbReference type="EMBL" id="CP011020">
    <property type="protein sequence ID" value="AKK00920.1"/>
    <property type="molecule type" value="Genomic_DNA"/>
</dbReference>
<dbReference type="AlphaFoldDB" id="A0A0G3GK30"/>
<dbReference type="Proteomes" id="UP000035212">
    <property type="component" value="Chromosome"/>
</dbReference>
<dbReference type="InterPro" id="IPR050700">
    <property type="entry name" value="YIM1/Zinc_Alcohol_DH_Fams"/>
</dbReference>
<dbReference type="InterPro" id="IPR011032">
    <property type="entry name" value="GroES-like_sf"/>
</dbReference>
<dbReference type="GO" id="GO:0016491">
    <property type="term" value="F:oxidoreductase activity"/>
    <property type="evidence" value="ECO:0007669"/>
    <property type="project" value="InterPro"/>
</dbReference>
<dbReference type="InterPro" id="IPR013149">
    <property type="entry name" value="ADH-like_C"/>
</dbReference>
<dbReference type="InterPro" id="IPR036291">
    <property type="entry name" value="NAD(P)-bd_dom_sf"/>
</dbReference>
<protein>
    <submittedName>
        <fullName evidence="2">Alcohol dehydrogenase</fullName>
    </submittedName>
</protein>
<reference evidence="2 3" key="1">
    <citation type="journal article" date="2015" name="Stand. Genomic Sci.">
        <title>Complete genome of Pseudomonas chlororaphis strain UFB2, a soil bacterium with antibacterial activity against bacterial canker pathogen of tomato.</title>
        <authorList>
            <person name="Deng P."/>
            <person name="Wang X."/>
            <person name="Baird S.M."/>
            <person name="Lu S.E."/>
        </authorList>
    </citation>
    <scope>NUCLEOTIDE SEQUENCE [LARGE SCALE GENOMIC DNA]</scope>
    <source>
        <strain evidence="2 3">UFB2</strain>
    </source>
</reference>
<dbReference type="PANTHER" id="PTHR11695">
    <property type="entry name" value="ALCOHOL DEHYDROGENASE RELATED"/>
    <property type="match status" value="1"/>
</dbReference>
<organism evidence="2 3">
    <name type="scientific">Pseudomonas chlororaphis</name>
    <dbReference type="NCBI Taxonomy" id="587753"/>
    <lineage>
        <taxon>Bacteria</taxon>
        <taxon>Pseudomonadati</taxon>
        <taxon>Pseudomonadota</taxon>
        <taxon>Gammaproteobacteria</taxon>
        <taxon>Pseudomonadales</taxon>
        <taxon>Pseudomonadaceae</taxon>
        <taxon>Pseudomonas</taxon>
    </lineage>
</organism>
<dbReference type="Gene3D" id="3.90.180.10">
    <property type="entry name" value="Medium-chain alcohol dehydrogenases, catalytic domain"/>
    <property type="match status" value="1"/>
</dbReference>
<dbReference type="Pfam" id="PF00107">
    <property type="entry name" value="ADH_zinc_N"/>
    <property type="match status" value="1"/>
</dbReference>